<reference evidence="9 10" key="1">
    <citation type="submission" date="2019-03" db="EMBL/GenBank/DDBJ databases">
        <title>Single cell metagenomics reveals metabolic interactions within the superorganism composed of flagellate Streblomastix strix and complex community of Bacteroidetes bacteria on its surface.</title>
        <authorList>
            <person name="Treitli S.C."/>
            <person name="Kolisko M."/>
            <person name="Husnik F."/>
            <person name="Keeling P."/>
            <person name="Hampl V."/>
        </authorList>
    </citation>
    <scope>NUCLEOTIDE SEQUENCE [LARGE SCALE GENOMIC DNA]</scope>
    <source>
        <strain evidence="9">ST1C</strain>
    </source>
</reference>
<keyword evidence="6 9" id="KW-0012">Acyltransferase</keyword>
<feature type="transmembrane region" description="Helical" evidence="8">
    <location>
        <begin position="28"/>
        <end position="48"/>
    </location>
</feature>
<evidence type="ECO:0000256" key="5">
    <source>
        <dbReference type="ARBA" id="ARBA00023136"/>
    </source>
</evidence>
<feature type="compositionally biased region" description="Basic and acidic residues" evidence="7">
    <location>
        <begin position="508"/>
        <end position="518"/>
    </location>
</feature>
<keyword evidence="3 8" id="KW-0812">Transmembrane</keyword>
<dbReference type="GO" id="GO:0030258">
    <property type="term" value="P:lipid modification"/>
    <property type="evidence" value="ECO:0007669"/>
    <property type="project" value="TreeGrafter"/>
</dbReference>
<evidence type="ECO:0000313" key="9">
    <source>
        <dbReference type="EMBL" id="KAA6394880.1"/>
    </source>
</evidence>
<evidence type="ECO:0000256" key="7">
    <source>
        <dbReference type="SAM" id="MobiDB-lite"/>
    </source>
</evidence>
<evidence type="ECO:0000256" key="6">
    <source>
        <dbReference type="ARBA" id="ARBA00023315"/>
    </source>
</evidence>
<dbReference type="Pfam" id="PF03062">
    <property type="entry name" value="MBOAT"/>
    <property type="match status" value="1"/>
</dbReference>
<keyword evidence="5 8" id="KW-0472">Membrane</keyword>
<evidence type="ECO:0000256" key="4">
    <source>
        <dbReference type="ARBA" id="ARBA00022989"/>
    </source>
</evidence>
<feature type="transmembrane region" description="Helical" evidence="8">
    <location>
        <begin position="60"/>
        <end position="87"/>
    </location>
</feature>
<dbReference type="EMBL" id="SNRW01001824">
    <property type="protein sequence ID" value="KAA6394880.1"/>
    <property type="molecule type" value="Genomic_DNA"/>
</dbReference>
<comment type="caution">
    <text evidence="9">The sequence shown here is derived from an EMBL/GenBank/DDBJ whole genome shotgun (WGS) entry which is preliminary data.</text>
</comment>
<sequence>MPLIDPVSSYIDKLLTPILINTGLTLDIAKSICALVITFSFALLWPRISGGNGKHITSALFGSIFLVFTYGIYQAVVFYFQITVAYILLKIGIAQLKPWVMFISNISILSLTHLYFYFTAHGIWRIDITAALMISVQNCTSLAWNLHDGLKQAEINREQQLEQNQKQKTPVVRAEHLTRMMITEVPNLIQFLGYVLFPVSISYGPSSEFTMYLQCSKQTELPKERMKYVITNLIQGLLMVSYFFHVPDFSFVFDPVYLSKPWFLRTLQIQLLTHWIRLRYYSAWCLTTSAMILCGAGYDGHSWEGSSNIHPLSLESASKPRDFIARWNSGTQRFLKYYIYFRGPKNPKTGLSVGYMQYVTFLISAFWHGWYPCYAIHFTIDFLLTLIDRLYFDIVPSSFNQIALPYGLNENERKIMIERNLKKEQDKQQGKKKKITIFDYVKTFIEWILTQQMFNFAAAAAYATETDKVIACYSAMNYWTLIVIAILLSILIPLNRIKKSKLSIEQKKKQNGKDELNAKDQQSLEQGEKLNKEKDIDSEINLKTDKRD</sequence>
<dbReference type="PANTHER" id="PTHR13906:SF4">
    <property type="entry name" value="LYSOPHOSPHOLIPID ACYLTRANSFERASE 6"/>
    <property type="match status" value="1"/>
</dbReference>
<feature type="region of interest" description="Disordered" evidence="7">
    <location>
        <begin position="508"/>
        <end position="548"/>
    </location>
</feature>
<dbReference type="AlphaFoldDB" id="A0A5J4WIW9"/>
<evidence type="ECO:0000313" key="10">
    <source>
        <dbReference type="Proteomes" id="UP000324800"/>
    </source>
</evidence>
<dbReference type="GO" id="GO:0016020">
    <property type="term" value="C:membrane"/>
    <property type="evidence" value="ECO:0007669"/>
    <property type="project" value="UniProtKB-SubCell"/>
</dbReference>
<accession>A0A5J4WIW9</accession>
<keyword evidence="2 9" id="KW-0808">Transferase</keyword>
<feature type="transmembrane region" description="Helical" evidence="8">
    <location>
        <begin position="476"/>
        <end position="494"/>
    </location>
</feature>
<dbReference type="GO" id="GO:0016746">
    <property type="term" value="F:acyltransferase activity"/>
    <property type="evidence" value="ECO:0007669"/>
    <property type="project" value="UniProtKB-KW"/>
</dbReference>
<feature type="transmembrane region" description="Helical" evidence="8">
    <location>
        <begin position="99"/>
        <end position="118"/>
    </location>
</feature>
<proteinExistence type="predicted"/>
<evidence type="ECO:0000256" key="3">
    <source>
        <dbReference type="ARBA" id="ARBA00022692"/>
    </source>
</evidence>
<keyword evidence="4 8" id="KW-1133">Transmembrane helix</keyword>
<dbReference type="PANTHER" id="PTHR13906">
    <property type="entry name" value="PORCUPINE"/>
    <property type="match status" value="1"/>
</dbReference>
<gene>
    <name evidence="9" type="ORF">EZS28_009594</name>
</gene>
<name>A0A5J4WIW9_9EUKA</name>
<evidence type="ECO:0000256" key="8">
    <source>
        <dbReference type="SAM" id="Phobius"/>
    </source>
</evidence>
<comment type="subcellular location">
    <subcellularLocation>
        <location evidence="1">Membrane</location>
        <topology evidence="1">Multi-pass membrane protein</topology>
    </subcellularLocation>
</comment>
<dbReference type="Proteomes" id="UP000324800">
    <property type="component" value="Unassembled WGS sequence"/>
</dbReference>
<organism evidence="9 10">
    <name type="scientific">Streblomastix strix</name>
    <dbReference type="NCBI Taxonomy" id="222440"/>
    <lineage>
        <taxon>Eukaryota</taxon>
        <taxon>Metamonada</taxon>
        <taxon>Preaxostyla</taxon>
        <taxon>Oxymonadida</taxon>
        <taxon>Streblomastigidae</taxon>
        <taxon>Streblomastix</taxon>
    </lineage>
</organism>
<dbReference type="OrthoDB" id="286734at2759"/>
<dbReference type="InterPro" id="IPR004299">
    <property type="entry name" value="MBOAT_fam"/>
</dbReference>
<feature type="compositionally biased region" description="Basic and acidic residues" evidence="7">
    <location>
        <begin position="526"/>
        <end position="548"/>
    </location>
</feature>
<evidence type="ECO:0000256" key="1">
    <source>
        <dbReference type="ARBA" id="ARBA00004141"/>
    </source>
</evidence>
<protein>
    <submittedName>
        <fullName evidence="9">Lysophospholipid acyltransferase</fullName>
    </submittedName>
</protein>
<dbReference type="InterPro" id="IPR049941">
    <property type="entry name" value="LPLAT_7/PORCN-like"/>
</dbReference>
<evidence type="ECO:0000256" key="2">
    <source>
        <dbReference type="ARBA" id="ARBA00022679"/>
    </source>
</evidence>